<protein>
    <submittedName>
        <fullName evidence="1 2">Uncharacterized protein</fullName>
    </submittedName>
</protein>
<dbReference type="GeneID" id="20207261"/>
<reference evidence="3" key="1">
    <citation type="submission" date="2012-12" db="EMBL/GenBank/DDBJ databases">
        <authorList>
            <person name="Hellsten U."/>
            <person name="Grimwood J."/>
            <person name="Chapman J.A."/>
            <person name="Shapiro H."/>
            <person name="Aerts A."/>
            <person name="Otillar R.P."/>
            <person name="Terry A.Y."/>
            <person name="Boore J.L."/>
            <person name="Simakov O."/>
            <person name="Marletaz F."/>
            <person name="Cho S.-J."/>
            <person name="Edsinger-Gonzales E."/>
            <person name="Havlak P."/>
            <person name="Kuo D.-H."/>
            <person name="Larsson T."/>
            <person name="Lv J."/>
            <person name="Arendt D."/>
            <person name="Savage R."/>
            <person name="Osoegawa K."/>
            <person name="de Jong P."/>
            <person name="Lindberg D.R."/>
            <person name="Seaver E.C."/>
            <person name="Weisblat D.A."/>
            <person name="Putnam N.H."/>
            <person name="Grigoriev I.V."/>
            <person name="Rokhsar D.S."/>
        </authorList>
    </citation>
    <scope>NUCLEOTIDE SEQUENCE</scope>
</reference>
<evidence type="ECO:0000313" key="3">
    <source>
        <dbReference type="Proteomes" id="UP000015101"/>
    </source>
</evidence>
<accession>T1FEL2</accession>
<dbReference type="InParanoid" id="T1FEL2"/>
<dbReference type="HOGENOM" id="CLU_1940394_0_0_1"/>
<dbReference type="EMBL" id="AMQM01006815">
    <property type="status" value="NOT_ANNOTATED_CDS"/>
    <property type="molecule type" value="Genomic_DNA"/>
</dbReference>
<dbReference type="Proteomes" id="UP000015101">
    <property type="component" value="Unassembled WGS sequence"/>
</dbReference>
<dbReference type="KEGG" id="hro:HELRODRAFT_179351"/>
<name>T1FEL2_HELRO</name>
<dbReference type="RefSeq" id="XP_009026435.1">
    <property type="nucleotide sequence ID" value="XM_009028187.1"/>
</dbReference>
<keyword evidence="3" id="KW-1185">Reference proteome</keyword>
<evidence type="ECO:0000313" key="2">
    <source>
        <dbReference type="EnsemblMetazoa" id="HelroP179351"/>
    </source>
</evidence>
<dbReference type="EnsemblMetazoa" id="HelroT179351">
    <property type="protein sequence ID" value="HelroP179351"/>
    <property type="gene ID" value="HelroG179351"/>
</dbReference>
<dbReference type="AlphaFoldDB" id="T1FEL2"/>
<organism evidence="2 3">
    <name type="scientific">Helobdella robusta</name>
    <name type="common">Californian leech</name>
    <dbReference type="NCBI Taxonomy" id="6412"/>
    <lineage>
        <taxon>Eukaryota</taxon>
        <taxon>Metazoa</taxon>
        <taxon>Spiralia</taxon>
        <taxon>Lophotrochozoa</taxon>
        <taxon>Annelida</taxon>
        <taxon>Clitellata</taxon>
        <taxon>Hirudinea</taxon>
        <taxon>Rhynchobdellida</taxon>
        <taxon>Glossiphoniidae</taxon>
        <taxon>Helobdella</taxon>
    </lineage>
</organism>
<reference evidence="2" key="3">
    <citation type="submission" date="2015-06" db="UniProtKB">
        <authorList>
            <consortium name="EnsemblMetazoa"/>
        </authorList>
    </citation>
    <scope>IDENTIFICATION</scope>
</reference>
<dbReference type="CTD" id="20207261"/>
<gene>
    <name evidence="2" type="primary">20207261</name>
    <name evidence="1" type="ORF">HELRODRAFT_179351</name>
</gene>
<reference evidence="1 3" key="2">
    <citation type="journal article" date="2013" name="Nature">
        <title>Insights into bilaterian evolution from three spiralian genomes.</title>
        <authorList>
            <person name="Simakov O."/>
            <person name="Marletaz F."/>
            <person name="Cho S.J."/>
            <person name="Edsinger-Gonzales E."/>
            <person name="Havlak P."/>
            <person name="Hellsten U."/>
            <person name="Kuo D.H."/>
            <person name="Larsson T."/>
            <person name="Lv J."/>
            <person name="Arendt D."/>
            <person name="Savage R."/>
            <person name="Osoegawa K."/>
            <person name="de Jong P."/>
            <person name="Grimwood J."/>
            <person name="Chapman J.A."/>
            <person name="Shapiro H."/>
            <person name="Aerts A."/>
            <person name="Otillar R.P."/>
            <person name="Terry A.Y."/>
            <person name="Boore J.L."/>
            <person name="Grigoriev I.V."/>
            <person name="Lindberg D.R."/>
            <person name="Seaver E.C."/>
            <person name="Weisblat D.A."/>
            <person name="Putnam N.H."/>
            <person name="Rokhsar D.S."/>
        </authorList>
    </citation>
    <scope>NUCLEOTIDE SEQUENCE</scope>
</reference>
<evidence type="ECO:0000313" key="1">
    <source>
        <dbReference type="EMBL" id="ESN95575.1"/>
    </source>
</evidence>
<sequence>MPVTAVAVSRFKCIKIPEQFGSGVFFICFYAVTDLWGRSRQALVPVVSSNLLKLSRDASAMLSGHLMCICIGVYKTHKIYFKSPSFINLPKRLTRDSRRTCQRIWNSQSAHLQAKIFNILILLFYDLKFF</sequence>
<proteinExistence type="predicted"/>
<dbReference type="EMBL" id="KB097519">
    <property type="protein sequence ID" value="ESN95575.1"/>
    <property type="molecule type" value="Genomic_DNA"/>
</dbReference>